<name>A0ABW8K0X2_9GAMM</name>
<dbReference type="Pfam" id="PF19077">
    <property type="entry name" value="Big_13"/>
    <property type="match status" value="3"/>
</dbReference>
<protein>
    <recommendedName>
        <fullName evidence="1">Bacterial Ig-like domain-containing protein</fullName>
    </recommendedName>
</protein>
<evidence type="ECO:0000313" key="2">
    <source>
        <dbReference type="EMBL" id="MFK2916558.1"/>
    </source>
</evidence>
<dbReference type="Proteomes" id="UP001620408">
    <property type="component" value="Unassembled WGS sequence"/>
</dbReference>
<organism evidence="2 3">
    <name type="scientific">Dyella koreensis</name>
    <dbReference type="NCBI Taxonomy" id="311235"/>
    <lineage>
        <taxon>Bacteria</taxon>
        <taxon>Pseudomonadati</taxon>
        <taxon>Pseudomonadota</taxon>
        <taxon>Gammaproteobacteria</taxon>
        <taxon>Lysobacterales</taxon>
        <taxon>Rhodanobacteraceae</taxon>
        <taxon>Dyella</taxon>
    </lineage>
</organism>
<dbReference type="Gene3D" id="2.60.40.10">
    <property type="entry name" value="Immunoglobulins"/>
    <property type="match status" value="7"/>
</dbReference>
<dbReference type="EMBL" id="JADIKD010000007">
    <property type="protein sequence ID" value="MFK2916558.1"/>
    <property type="molecule type" value="Genomic_DNA"/>
</dbReference>
<dbReference type="InterPro" id="IPR044016">
    <property type="entry name" value="Big_13"/>
</dbReference>
<gene>
    <name evidence="2" type="ORF">ISS97_04725</name>
</gene>
<dbReference type="InterPro" id="IPR013783">
    <property type="entry name" value="Ig-like_fold"/>
</dbReference>
<evidence type="ECO:0000259" key="1">
    <source>
        <dbReference type="Pfam" id="PF19077"/>
    </source>
</evidence>
<feature type="domain" description="Bacterial Ig-like" evidence="1">
    <location>
        <begin position="145"/>
        <end position="218"/>
    </location>
</feature>
<dbReference type="RefSeq" id="WP_379985921.1">
    <property type="nucleotide sequence ID" value="NZ_JADIKD010000007.1"/>
</dbReference>
<feature type="domain" description="Bacterial Ig-like" evidence="1">
    <location>
        <begin position="336"/>
        <end position="411"/>
    </location>
</feature>
<comment type="caution">
    <text evidence="2">The sequence shown here is derived from an EMBL/GenBank/DDBJ whole genome shotgun (WGS) entry which is preliminary data.</text>
</comment>
<keyword evidence="3" id="KW-1185">Reference proteome</keyword>
<proteinExistence type="predicted"/>
<evidence type="ECO:0000313" key="3">
    <source>
        <dbReference type="Proteomes" id="UP001620408"/>
    </source>
</evidence>
<sequence length="805" mass="84793">MNNKTTIMMESLFEERASSSIKPTQALTIDQGYDNEGVEGSFANGGHTDDATPRLSGMAEPGALVDLWDGTTYLGQARANEKGEWFLDVPQLELGEHSIFASCGDETSDFFVFTVDAPTTPPGTQPLVIEQGYDDEGVEGTFMNGGHTDDATPRLSGTAAPNAVIKFYDNLQGYLGEAVADAKGHWTFDVPGSLLNGQHSIYGVAGDQSSDNFTFTVDAPTGTIEQGYDNVGTEGVFKNGDHTDDATPLLSGTAHPNAHLYFYDDSKGYIGEAYADADGRWSFQVPDALSLGTHSISAQADGQWLTGGAFVFTVDAPTVQPPVEQPLVITQGYDDAGACTGAFGNNGHTDDAHPRLSGTAGPNAVIDLYDSQQGYLGQVTADGKGQWFFDASLDALGKHTITAVSGDQSSNAFVFTLDAPTAQPDPQPLVITQGYDDEGAVGVIDNGGYTDDATPRLFGTADPDRVITLYDSKQGYLGQAYTDENSHWTFDVPNALPLGEHTITAYSGSLTSEPFVFTIGDATTQPPVPQAPVIEEGYDNEGTASIIKNGDHTDDATPLLSGTAKANATVSFYDSELGYLGKAVADENGHWTFEVHSDIGVHSITAESNGLSSEPFVFTVDPAPVFPTLPVIEHVYDNSGSGLSEISVYGHTGDSTPLLTGTAEPGALVSFYVYPLGHMGEVRADANGHWSFEIPQELGMGRYSVIPSVEGQLGAPFVFDVDAPEHAAPGVQSAEGLSANDMLSSGESDLFAAEHTQDVGHLALQDVEGGAMESATAQGANVSWHDVASLNGSLVLPNEHASAVM</sequence>
<feature type="domain" description="Bacterial Ig-like" evidence="1">
    <location>
        <begin position="440"/>
        <end position="505"/>
    </location>
</feature>
<accession>A0ABW8K0X2</accession>
<reference evidence="2 3" key="1">
    <citation type="submission" date="2020-10" db="EMBL/GenBank/DDBJ databases">
        <title>Phylogeny of dyella-like bacteria.</title>
        <authorList>
            <person name="Fu J."/>
        </authorList>
    </citation>
    <scope>NUCLEOTIDE SEQUENCE [LARGE SCALE GENOMIC DNA]</scope>
    <source>
        <strain evidence="2 3">BB4</strain>
    </source>
</reference>